<comment type="subcellular location">
    <subcellularLocation>
        <location evidence="4">Peroxisome membrane</location>
    </subcellularLocation>
</comment>
<keyword evidence="1" id="KW-0962">Peroxisome biogenesis</keyword>
<dbReference type="STRING" id="8932.A0A2I0LHR8"/>
<dbReference type="Proteomes" id="UP000053872">
    <property type="component" value="Unassembled WGS sequence"/>
</dbReference>
<keyword evidence="3" id="KW-0576">Peroxisome</keyword>
<evidence type="ECO:0000313" key="7">
    <source>
        <dbReference type="Proteomes" id="UP000053872"/>
    </source>
</evidence>
<dbReference type="InterPro" id="IPR008733">
    <property type="entry name" value="PEX11"/>
</dbReference>
<dbReference type="PANTHER" id="PTHR12652:SF7">
    <property type="entry name" value="PEROXISOMAL MEMBRANE PROTEIN 11B"/>
    <property type="match status" value="1"/>
</dbReference>
<evidence type="ECO:0000256" key="5">
    <source>
        <dbReference type="SAM" id="MobiDB-lite"/>
    </source>
</evidence>
<dbReference type="GO" id="GO:0016559">
    <property type="term" value="P:peroxisome fission"/>
    <property type="evidence" value="ECO:0007669"/>
    <property type="project" value="InterPro"/>
</dbReference>
<feature type="non-terminal residue" evidence="6">
    <location>
        <position position="1"/>
    </location>
</feature>
<proteinExistence type="predicted"/>
<dbReference type="AlphaFoldDB" id="A0A2I0LHR8"/>
<sequence>CRAAQYACAVAADALRRSGASAEALARARQLEAHLSLGRKRERGGSLTSLGLITNPGPLAEPPAETGVQLSDPLRVLRRNPPLLLDLLRNACDIFIPLDKLGLCKTSPGFVGL</sequence>
<protein>
    <submittedName>
        <fullName evidence="6">Peroxisomal membrane protein 11B-like</fullName>
    </submittedName>
</protein>
<evidence type="ECO:0000256" key="2">
    <source>
        <dbReference type="ARBA" id="ARBA00023136"/>
    </source>
</evidence>
<dbReference type="Pfam" id="PF05648">
    <property type="entry name" value="PEX11"/>
    <property type="match status" value="2"/>
</dbReference>
<name>A0A2I0LHR8_COLLI</name>
<comment type="caution">
    <text evidence="6">The sequence shown here is derived from an EMBL/GenBank/DDBJ whole genome shotgun (WGS) entry which is preliminary data.</text>
</comment>
<reference evidence="6 7" key="1">
    <citation type="journal article" date="2013" name="Science">
        <title>Genomic diversity and evolution of the head crest in the rock pigeon.</title>
        <authorList>
            <person name="Shapiro M.D."/>
            <person name="Kronenberg Z."/>
            <person name="Li C."/>
            <person name="Domyan E.T."/>
            <person name="Pan H."/>
            <person name="Campbell M."/>
            <person name="Tan H."/>
            <person name="Huff C.D."/>
            <person name="Hu H."/>
            <person name="Vickrey A.I."/>
            <person name="Nielsen S.C."/>
            <person name="Stringham S.A."/>
            <person name="Hu H."/>
            <person name="Willerslev E."/>
            <person name="Gilbert M.T."/>
            <person name="Yandell M."/>
            <person name="Zhang G."/>
            <person name="Wang J."/>
        </authorList>
    </citation>
    <scope>NUCLEOTIDE SEQUENCE [LARGE SCALE GENOMIC DNA]</scope>
    <source>
        <tissue evidence="6">Blood</tissue>
    </source>
</reference>
<evidence type="ECO:0000256" key="1">
    <source>
        <dbReference type="ARBA" id="ARBA00022593"/>
    </source>
</evidence>
<accession>A0A2I0LHR8</accession>
<dbReference type="InParanoid" id="A0A2I0LHR8"/>
<organism evidence="6 7">
    <name type="scientific">Columba livia</name>
    <name type="common">Rock dove</name>
    <dbReference type="NCBI Taxonomy" id="8932"/>
    <lineage>
        <taxon>Eukaryota</taxon>
        <taxon>Metazoa</taxon>
        <taxon>Chordata</taxon>
        <taxon>Craniata</taxon>
        <taxon>Vertebrata</taxon>
        <taxon>Euteleostomi</taxon>
        <taxon>Archelosauria</taxon>
        <taxon>Archosauria</taxon>
        <taxon>Dinosauria</taxon>
        <taxon>Saurischia</taxon>
        <taxon>Theropoda</taxon>
        <taxon>Coelurosauria</taxon>
        <taxon>Aves</taxon>
        <taxon>Neognathae</taxon>
        <taxon>Neoaves</taxon>
        <taxon>Columbimorphae</taxon>
        <taxon>Columbiformes</taxon>
        <taxon>Columbidae</taxon>
        <taxon>Columba</taxon>
    </lineage>
</organism>
<dbReference type="GO" id="GO:0005778">
    <property type="term" value="C:peroxisomal membrane"/>
    <property type="evidence" value="ECO:0007669"/>
    <property type="project" value="UniProtKB-SubCell"/>
</dbReference>
<dbReference type="EMBL" id="AKCR02000542">
    <property type="protein sequence ID" value="PKK16978.1"/>
    <property type="molecule type" value="Genomic_DNA"/>
</dbReference>
<keyword evidence="7" id="KW-1185">Reference proteome</keyword>
<keyword evidence="2" id="KW-0472">Membrane</keyword>
<evidence type="ECO:0000313" key="6">
    <source>
        <dbReference type="EMBL" id="PKK16978.1"/>
    </source>
</evidence>
<evidence type="ECO:0000256" key="4">
    <source>
        <dbReference type="ARBA" id="ARBA00046271"/>
    </source>
</evidence>
<evidence type="ECO:0000256" key="3">
    <source>
        <dbReference type="ARBA" id="ARBA00023140"/>
    </source>
</evidence>
<dbReference type="PANTHER" id="PTHR12652">
    <property type="entry name" value="PEROXISOMAL BIOGENESIS FACTOR 11"/>
    <property type="match status" value="1"/>
</dbReference>
<feature type="region of interest" description="Disordered" evidence="5">
    <location>
        <begin position="47"/>
        <end position="66"/>
    </location>
</feature>
<gene>
    <name evidence="6" type="ORF">A306_00015094</name>
</gene>